<evidence type="ECO:0000313" key="1">
    <source>
        <dbReference type="EMBL" id="KAJ7564088.1"/>
    </source>
</evidence>
<accession>A0ACC2EBV2</accession>
<dbReference type="EMBL" id="CM055093">
    <property type="protein sequence ID" value="KAJ7564088.1"/>
    <property type="molecule type" value="Genomic_DNA"/>
</dbReference>
<name>A0ACC2EBV2_DIPCM</name>
<gene>
    <name evidence="1" type="ORF">O6H91_02G001200</name>
</gene>
<dbReference type="Proteomes" id="UP001162992">
    <property type="component" value="Chromosome 2"/>
</dbReference>
<reference evidence="2" key="1">
    <citation type="journal article" date="2024" name="Proc. Natl. Acad. Sci. U.S.A.">
        <title>Extraordinary preservation of gene collinearity over three hundred million years revealed in homosporous lycophytes.</title>
        <authorList>
            <person name="Li C."/>
            <person name="Wickell D."/>
            <person name="Kuo L.Y."/>
            <person name="Chen X."/>
            <person name="Nie B."/>
            <person name="Liao X."/>
            <person name="Peng D."/>
            <person name="Ji J."/>
            <person name="Jenkins J."/>
            <person name="Williams M."/>
            <person name="Shu S."/>
            <person name="Plott C."/>
            <person name="Barry K."/>
            <person name="Rajasekar S."/>
            <person name="Grimwood J."/>
            <person name="Han X."/>
            <person name="Sun S."/>
            <person name="Hou Z."/>
            <person name="He W."/>
            <person name="Dai G."/>
            <person name="Sun C."/>
            <person name="Schmutz J."/>
            <person name="Leebens-Mack J.H."/>
            <person name="Li F.W."/>
            <person name="Wang L."/>
        </authorList>
    </citation>
    <scope>NUCLEOTIDE SEQUENCE [LARGE SCALE GENOMIC DNA]</scope>
    <source>
        <strain evidence="2">cv. PW_Plant_1</strain>
    </source>
</reference>
<organism evidence="1 2">
    <name type="scientific">Diphasiastrum complanatum</name>
    <name type="common">Issler's clubmoss</name>
    <name type="synonym">Lycopodium complanatum</name>
    <dbReference type="NCBI Taxonomy" id="34168"/>
    <lineage>
        <taxon>Eukaryota</taxon>
        <taxon>Viridiplantae</taxon>
        <taxon>Streptophyta</taxon>
        <taxon>Embryophyta</taxon>
        <taxon>Tracheophyta</taxon>
        <taxon>Lycopodiopsida</taxon>
        <taxon>Lycopodiales</taxon>
        <taxon>Lycopodiaceae</taxon>
        <taxon>Lycopodioideae</taxon>
        <taxon>Diphasiastrum</taxon>
    </lineage>
</organism>
<sequence>MRRKLYVEVCDGADLMPKDGHGSASPYCIIDYDGQRRKTEMRSRDLQPIWNSKYDFVANPETMDYEVLEINVYSEKKTVFHRPGFLGRVRIPGHSIVKKGEEAIIYYPLRRRTLFSNVKGELGLKVWYADEPDEPAAVPDPAPATDAAVPAPAPDPAPAVDAAAPPAEEAKPETPPDQSQEAPPADQPSSAAPDDPAAAAAPQDTTPPAEAAPSADGAPSPDASPDAAPPDPPTDQPAAATEASEEKQVEARKLEAETPPPEINVREAKEARMERLFHSQPSIVHPTEYILKETKPAIARSVTEKAATYELVETMQYLFVRVVKAKHLAAKDADGSCEPYVRIAMGSQTARTRPEQRSLNPEWNQVFAFGKETIGGPVLEISVWDEANSSRDGFLGSVSFDLHEIPKRVPPDSPLAPQWYRLEETRDQGRVKGDIMVAVWMGTQADEAFTEAWQSDSGGYANTRSKVYISPKMWYLRVNVVEAQEVQATDRMRMPHLIARVQLGSFQMQKTKASSKRSTSPLWNEDLLFVAAEPFEHDLILTMEDRVAPEKEEELGFVRIPLSVVERRVDIRQVASRWFNLEKKGHAKGVFHGRVHLRLCFEGGYHVMDESIHNLSCVRPTAKQLWRPSIGLLELGIIRAKDLLPMKTKDGRGITDAYCVAKYGSKWVRTRTIVDSFNPRWNEPYTWEVYDPCTVLTIAVIDNWHLNSHNFEAAMQSKDVRIGKVRIRLSTLESNRVYTNRYPLLMLHQSGVKKMGEIELAVRFSTTSLLDTMQLYAQPLLPKVHHLHPLGVHQLEMLRSAAVKIQSVRMARSEPPLRQEVVQYVLEPESHGWSLRKSKVNYYRILNLLSGPFAIVSWFDGIIKWKNSLTTLLVHLLFFILVRFPELILPTFFLYISIVGAWQYRFRSRSPPSIDAKLSLADQVDPDELDEEYDPIPTTKDADTVRVRYDRLRVVASRVQKVLGDLATQGERVVALFSWRDPRATAIAIAVCMLIALILYVTPLRVVVFLFGLYVMRHPRFRQPTPPISMSFFRRLPSLADLVL</sequence>
<proteinExistence type="predicted"/>
<protein>
    <submittedName>
        <fullName evidence="1">Uncharacterized protein</fullName>
    </submittedName>
</protein>
<keyword evidence="2" id="KW-1185">Reference proteome</keyword>
<evidence type="ECO:0000313" key="2">
    <source>
        <dbReference type="Proteomes" id="UP001162992"/>
    </source>
</evidence>
<comment type="caution">
    <text evidence="1">The sequence shown here is derived from an EMBL/GenBank/DDBJ whole genome shotgun (WGS) entry which is preliminary data.</text>
</comment>